<evidence type="ECO:0000256" key="1">
    <source>
        <dbReference type="ARBA" id="ARBA00001935"/>
    </source>
</evidence>
<dbReference type="Gene3D" id="2.70.98.20">
    <property type="entry name" value="Copper amine oxidase, catalytic domain"/>
    <property type="match status" value="1"/>
</dbReference>
<evidence type="ECO:0000256" key="11">
    <source>
        <dbReference type="ARBA" id="ARBA00023008"/>
    </source>
</evidence>
<comment type="subcellular location">
    <subcellularLocation>
        <location evidence="2">Membrane</location>
        <topology evidence="2">Multi-pass membrane protein</topology>
    </subcellularLocation>
</comment>
<dbReference type="Pfam" id="PF07885">
    <property type="entry name" value="Ion_trans_2"/>
    <property type="match status" value="2"/>
</dbReference>
<keyword evidence="8 16" id="KW-0801">TPQ</keyword>
<feature type="domain" description="Copper amine oxidase catalytic" evidence="21">
    <location>
        <begin position="727"/>
        <end position="1128"/>
    </location>
</feature>
<dbReference type="GO" id="GO:0005267">
    <property type="term" value="F:potassium channel activity"/>
    <property type="evidence" value="ECO:0007669"/>
    <property type="project" value="InterPro"/>
</dbReference>
<evidence type="ECO:0000259" key="21">
    <source>
        <dbReference type="Pfam" id="PF01179"/>
    </source>
</evidence>
<dbReference type="InterPro" id="IPR049948">
    <property type="entry name" value="Cu_Am_ox_TPQ-bd"/>
</dbReference>
<feature type="domain" description="Potassium channel" evidence="23">
    <location>
        <begin position="229"/>
        <end position="301"/>
    </location>
</feature>
<dbReference type="Pfam" id="PF01179">
    <property type="entry name" value="Cu_amine_oxid"/>
    <property type="match status" value="1"/>
</dbReference>
<feature type="region of interest" description="Disordered" evidence="19">
    <location>
        <begin position="149"/>
        <end position="180"/>
    </location>
</feature>
<comment type="cofactor">
    <cofactor evidence="1">
        <name>Cu cation</name>
        <dbReference type="ChEBI" id="CHEBI:23378"/>
    </cofactor>
</comment>
<evidence type="ECO:0000256" key="8">
    <source>
        <dbReference type="ARBA" id="ARBA00022772"/>
    </source>
</evidence>
<feature type="region of interest" description="Disordered" evidence="19">
    <location>
        <begin position="463"/>
        <end position="485"/>
    </location>
</feature>
<comment type="similarity">
    <text evidence="3">Belongs to the copper/topaquinone oxidase family.</text>
</comment>
<evidence type="ECO:0000256" key="16">
    <source>
        <dbReference type="PIRSR" id="PIRSR600269-50"/>
    </source>
</evidence>
<feature type="domain" description="Copper amine oxidase N3-terminal" evidence="22">
    <location>
        <begin position="589"/>
        <end position="682"/>
    </location>
</feature>
<evidence type="ECO:0000256" key="2">
    <source>
        <dbReference type="ARBA" id="ARBA00004141"/>
    </source>
</evidence>
<keyword evidence="6 18" id="KW-0812">Transmembrane</keyword>
<evidence type="ECO:0000256" key="5">
    <source>
        <dbReference type="ARBA" id="ARBA00022448"/>
    </source>
</evidence>
<feature type="compositionally biased region" description="Basic and acidic residues" evidence="19">
    <location>
        <begin position="152"/>
        <end position="161"/>
    </location>
</feature>
<feature type="compositionally biased region" description="Acidic residues" evidence="19">
    <location>
        <begin position="405"/>
        <end position="414"/>
    </location>
</feature>
<dbReference type="PRINTS" id="PR01333">
    <property type="entry name" value="2POREKCHANEL"/>
</dbReference>
<keyword evidence="7" id="KW-0479">Metal-binding</keyword>
<feature type="active site" description="Proton acceptor" evidence="16">
    <location>
        <position position="801"/>
    </location>
</feature>
<dbReference type="Pfam" id="PF02728">
    <property type="entry name" value="Cu_amine_oxidN3"/>
    <property type="match status" value="1"/>
</dbReference>
<dbReference type="InterPro" id="IPR015798">
    <property type="entry name" value="Cu_amine_oxidase_C"/>
</dbReference>
<keyword evidence="5 18" id="KW-0813">Transport</keyword>
<comment type="subunit">
    <text evidence="4">Homodimer.</text>
</comment>
<dbReference type="SUPFAM" id="SSF49998">
    <property type="entry name" value="Amine oxidase catalytic domain"/>
    <property type="match status" value="1"/>
</dbReference>
<keyword evidence="15 18" id="KW-0407">Ion channel</keyword>
<accession>A0A0G2E192</accession>
<gene>
    <name evidence="24" type="ORF">UCDDS831_g07033</name>
</gene>
<keyword evidence="11" id="KW-0186">Copper</keyword>
<evidence type="ECO:0000256" key="12">
    <source>
        <dbReference type="ARBA" id="ARBA00023065"/>
    </source>
</evidence>
<evidence type="ECO:0000256" key="15">
    <source>
        <dbReference type="ARBA" id="ARBA00023303"/>
    </source>
</evidence>
<dbReference type="GO" id="GO:0016020">
    <property type="term" value="C:membrane"/>
    <property type="evidence" value="ECO:0007669"/>
    <property type="project" value="UniProtKB-SubCell"/>
</dbReference>
<evidence type="ECO:0000259" key="23">
    <source>
        <dbReference type="Pfam" id="PF07885"/>
    </source>
</evidence>
<evidence type="ECO:0000256" key="20">
    <source>
        <dbReference type="SAM" id="Phobius"/>
    </source>
</evidence>
<dbReference type="SUPFAM" id="SSF54416">
    <property type="entry name" value="Amine oxidase N-terminal region"/>
    <property type="match status" value="2"/>
</dbReference>
<feature type="modified residue" description="2',4',5'-topaquinone" evidence="17">
    <location>
        <position position="885"/>
    </location>
</feature>
<feature type="transmembrane region" description="Helical" evidence="20">
    <location>
        <begin position="216"/>
        <end position="240"/>
    </location>
</feature>
<reference evidence="24 25" key="2">
    <citation type="submission" date="2015-05" db="EMBL/GenBank/DDBJ databases">
        <title>Distinctive expansion of gene families associated with plant cell wall degradation and secondary metabolism in the genomes of grapevine trunk pathogens.</title>
        <authorList>
            <person name="Lawrence D.P."/>
            <person name="Travadon R."/>
            <person name="Rolshausen P.E."/>
            <person name="Baumgartner K."/>
        </authorList>
    </citation>
    <scope>NUCLEOTIDE SEQUENCE [LARGE SCALE GENOMIC DNA]</scope>
    <source>
        <strain evidence="24">DS831</strain>
    </source>
</reference>
<dbReference type="Proteomes" id="UP000034182">
    <property type="component" value="Unassembled WGS sequence"/>
</dbReference>
<dbReference type="GO" id="GO:0005507">
    <property type="term" value="F:copper ion binding"/>
    <property type="evidence" value="ECO:0007669"/>
    <property type="project" value="InterPro"/>
</dbReference>
<comment type="similarity">
    <text evidence="18">Belongs to the two pore domain potassium channel (TC 1.A.1.8) family.</text>
</comment>
<evidence type="ECO:0000256" key="17">
    <source>
        <dbReference type="PIRSR" id="PIRSR600269-51"/>
    </source>
</evidence>
<evidence type="ECO:0000256" key="18">
    <source>
        <dbReference type="RuleBase" id="RU003857"/>
    </source>
</evidence>
<evidence type="ECO:0000256" key="10">
    <source>
        <dbReference type="ARBA" id="ARBA00023002"/>
    </source>
</evidence>
<feature type="transmembrane region" description="Helical" evidence="20">
    <location>
        <begin position="278"/>
        <end position="295"/>
    </location>
</feature>
<organism evidence="24 25">
    <name type="scientific">Diplodia seriata</name>
    <dbReference type="NCBI Taxonomy" id="420778"/>
    <lineage>
        <taxon>Eukaryota</taxon>
        <taxon>Fungi</taxon>
        <taxon>Dikarya</taxon>
        <taxon>Ascomycota</taxon>
        <taxon>Pezizomycotina</taxon>
        <taxon>Dothideomycetes</taxon>
        <taxon>Dothideomycetes incertae sedis</taxon>
        <taxon>Botryosphaeriales</taxon>
        <taxon>Botryosphaeriaceae</taxon>
        <taxon>Diplodia</taxon>
    </lineage>
</organism>
<feature type="compositionally biased region" description="Acidic residues" evidence="19">
    <location>
        <begin position="372"/>
        <end position="387"/>
    </location>
</feature>
<keyword evidence="10" id="KW-0560">Oxidoreductase</keyword>
<comment type="PTM">
    <text evidence="17">Topaquinone (TPQ) is generated by copper-dependent autoxidation of a specific tyrosyl residue.</text>
</comment>
<feature type="transmembrane region" description="Helical" evidence="20">
    <location>
        <begin position="246"/>
        <end position="266"/>
    </location>
</feature>
<keyword evidence="13 20" id="KW-0472">Membrane</keyword>
<evidence type="ECO:0000256" key="9">
    <source>
        <dbReference type="ARBA" id="ARBA00022989"/>
    </source>
</evidence>
<evidence type="ECO:0000256" key="13">
    <source>
        <dbReference type="ARBA" id="ARBA00023136"/>
    </source>
</evidence>
<reference evidence="24 25" key="1">
    <citation type="submission" date="2015-03" db="EMBL/GenBank/DDBJ databases">
        <authorList>
            <person name="Morales-Cruz A."/>
            <person name="Amrine K.C."/>
            <person name="Cantu D."/>
        </authorList>
    </citation>
    <scope>NUCLEOTIDE SEQUENCE [LARGE SCALE GENOMIC DNA]</scope>
    <source>
        <strain evidence="24">DS831</strain>
    </source>
</reference>
<sequence>MMFFIWLAGGGGMFSRIETLHGQDNWTFANALYFCDVTILTVGFGDIVPSNDVSRGLVFPYSIGGTIMLGLVVSSIYRFSTDLGQEKVVRKHINKVRSRTLDRTVTSSFELQRRRHVVPEKRLKRSSTPVISAPFDPVDRSLATRIPASSSKRTEEYEAQRYVRKPTKKKKTKRKRASAMIPHHHKKPRLLLLREEKDRFETMRAIQHSAARFKRWYALTLSVLAFGTLWCVGAVVFWRAEQKAQGMTYFQALYFCYVSLLTIGYGDLAPKSNAGRSFFVVWSLIAVPTMTILISDMGDTVISGFKNATSKLADVTVLPKNGIWHDFLQSHPRLLNLLQQAAARRRIKRGIPLGPPSTDLIEEEDRSRDPESPDLSDDDAGADDENAGQDVMPPPKASSAAAATADDDEDPETESDVRLARRLARAIREVASDLKADVDRARPKRYKYEEWVEFTKLIRFTAEGREDEEREEEEDGLADDLDKGPTHILSIDETNRAHDVVVKAHPDVVISFREIFLQEPAKADLKKFLELEHSGRLSPTTPRPPRLAKVQYDVIGSDRIPEYHESIIDVNRGQRVRHEVIGKQHHAALTLKEFDTLVDVCKASPKFQEAIAEFNLPEGFEVVVEPWPYGGLDPEDENRRYFQGLIFANDTRSGNPDSNFYAYPLPLIPVMDAHKQEIVRIDRLATGGKGDGLTEKTNSPNIVDHCATSEYVPELLPGGTRKDLKPLNVQQPDGPSFKITDESLVEWQKWRFRVGFNPREGAVIHDLHYEGRSVLYRLSISEMTVPYADARPPFQRKQAFDFGDGGAGNCANNLALGCDCLGVIKYFDAVVIGRDGKATPHPNVVCLHEQDNGIGWKHTNWRTGRAVVTRMRELVVQFIITLANYEYVFAFKFDQAGGIVIETRATGIVSVVNIDAGKQSAYGNVVNPGALAQNHQHIFCARIDPAIDGHKNTVIQEESHAVPMNPQTNPRGNFYEVRQTPITKSAFADAAPQHNRVFKIVNSNRANRVSGKPVGYKFTPPATQLLLADPASVQSKRAEFAKHHVWVTKYRDDELYAGGRFTLQSTAEVDGVADAVKRQDSVENDDVVVWSVFGLTHNPRVEDWPVMPVDIFQVNLRPADFFEGNPAIDVPSNKNLASVEVYKENKSCCVKGNL</sequence>
<feature type="compositionally biased region" description="Acidic residues" evidence="19">
    <location>
        <begin position="465"/>
        <end position="479"/>
    </location>
</feature>
<dbReference type="InterPro" id="IPR036460">
    <property type="entry name" value="Cu_amine_oxidase_C_sf"/>
</dbReference>
<dbReference type="GO" id="GO:0048038">
    <property type="term" value="F:quinone binding"/>
    <property type="evidence" value="ECO:0007669"/>
    <property type="project" value="InterPro"/>
</dbReference>
<dbReference type="InterPro" id="IPR013099">
    <property type="entry name" value="K_chnl_dom"/>
</dbReference>
<dbReference type="FunFam" id="2.70.98.20:FF:000001">
    <property type="entry name" value="Amine oxidase"/>
    <property type="match status" value="1"/>
</dbReference>
<evidence type="ECO:0000256" key="14">
    <source>
        <dbReference type="ARBA" id="ARBA00023157"/>
    </source>
</evidence>
<keyword evidence="9 20" id="KW-1133">Transmembrane helix</keyword>
<dbReference type="FunFam" id="1.10.287.70:FF:000182">
    <property type="entry name" value="Outward-rectifier potassium channel TOK1"/>
    <property type="match status" value="1"/>
</dbReference>
<feature type="domain" description="Potassium channel" evidence="23">
    <location>
        <begin position="2"/>
        <end position="79"/>
    </location>
</feature>
<dbReference type="InterPro" id="IPR016182">
    <property type="entry name" value="Cu_amine_oxidase_N-reg"/>
</dbReference>
<evidence type="ECO:0000313" key="25">
    <source>
        <dbReference type="Proteomes" id="UP000034182"/>
    </source>
</evidence>
<evidence type="ECO:0000256" key="3">
    <source>
        <dbReference type="ARBA" id="ARBA00007983"/>
    </source>
</evidence>
<protein>
    <submittedName>
        <fullName evidence="24">Putative copper amine</fullName>
    </submittedName>
</protein>
<dbReference type="GO" id="GO:0009308">
    <property type="term" value="P:amine metabolic process"/>
    <property type="evidence" value="ECO:0007669"/>
    <property type="project" value="InterPro"/>
</dbReference>
<dbReference type="Gene3D" id="3.10.450.40">
    <property type="match status" value="2"/>
</dbReference>
<dbReference type="FunFam" id="3.10.450.40:FF:000015">
    <property type="entry name" value="Amine oxidase"/>
    <property type="match status" value="1"/>
</dbReference>
<evidence type="ECO:0000256" key="19">
    <source>
        <dbReference type="SAM" id="MobiDB-lite"/>
    </source>
</evidence>
<evidence type="ECO:0000256" key="6">
    <source>
        <dbReference type="ARBA" id="ARBA00022692"/>
    </source>
</evidence>
<keyword evidence="14" id="KW-1015">Disulfide bond</keyword>
<name>A0A0G2E192_9PEZI</name>
<feature type="compositionally biased region" description="Basic residues" evidence="19">
    <location>
        <begin position="162"/>
        <end position="180"/>
    </location>
</feature>
<dbReference type="InterPro" id="IPR000269">
    <property type="entry name" value="Cu_amine_oxidase"/>
</dbReference>
<comment type="caution">
    <text evidence="24">The sequence shown here is derived from an EMBL/GenBank/DDBJ whole genome shotgun (WGS) entry which is preliminary data.</text>
</comment>
<dbReference type="Gene3D" id="1.10.287.70">
    <property type="match status" value="2"/>
</dbReference>
<keyword evidence="12 18" id="KW-0406">Ion transport</keyword>
<feature type="region of interest" description="Disordered" evidence="19">
    <location>
        <begin position="348"/>
        <end position="417"/>
    </location>
</feature>
<dbReference type="InterPro" id="IPR003280">
    <property type="entry name" value="2pore_dom_K_chnl"/>
</dbReference>
<dbReference type="PANTHER" id="PTHR10638:SF91">
    <property type="entry name" value="AMINE OXIDASE"/>
    <property type="match status" value="1"/>
</dbReference>
<evidence type="ECO:0000256" key="7">
    <source>
        <dbReference type="ARBA" id="ARBA00022723"/>
    </source>
</evidence>
<dbReference type="AlphaFoldDB" id="A0A0G2E192"/>
<dbReference type="GO" id="GO:0008131">
    <property type="term" value="F:primary methylamine oxidase activity"/>
    <property type="evidence" value="ECO:0007669"/>
    <property type="project" value="InterPro"/>
</dbReference>
<evidence type="ECO:0000259" key="22">
    <source>
        <dbReference type="Pfam" id="PF02728"/>
    </source>
</evidence>
<evidence type="ECO:0000256" key="4">
    <source>
        <dbReference type="ARBA" id="ARBA00011738"/>
    </source>
</evidence>
<evidence type="ECO:0000313" key="24">
    <source>
        <dbReference type="EMBL" id="KKY16534.1"/>
    </source>
</evidence>
<feature type="active site" description="Schiff-base intermediate with substrate; via topaquinone" evidence="16">
    <location>
        <position position="885"/>
    </location>
</feature>
<dbReference type="PANTHER" id="PTHR10638">
    <property type="entry name" value="COPPER AMINE OXIDASE"/>
    <property type="match status" value="1"/>
</dbReference>
<dbReference type="InterPro" id="IPR015802">
    <property type="entry name" value="Cu_amine_oxidase_N3"/>
</dbReference>
<dbReference type="PROSITE" id="PS01164">
    <property type="entry name" value="COPPER_AMINE_OXID_1"/>
    <property type="match status" value="1"/>
</dbReference>
<proteinExistence type="inferred from homology"/>
<dbReference type="EMBL" id="LAQI01000168">
    <property type="protein sequence ID" value="KKY16534.1"/>
    <property type="molecule type" value="Genomic_DNA"/>
</dbReference>
<dbReference type="SUPFAM" id="SSF81324">
    <property type="entry name" value="Voltage-gated potassium channels"/>
    <property type="match status" value="2"/>
</dbReference>
<feature type="transmembrane region" description="Helical" evidence="20">
    <location>
        <begin position="58"/>
        <end position="77"/>
    </location>
</feature>